<feature type="chain" id="PRO_5013881423" description="Lipoprotein" evidence="1">
    <location>
        <begin position="21"/>
        <end position="184"/>
    </location>
</feature>
<dbReference type="EMBL" id="PDVP01000005">
    <property type="protein sequence ID" value="PHP67142.1"/>
    <property type="molecule type" value="Genomic_DNA"/>
</dbReference>
<organism evidence="2 3">
    <name type="scientific">Zhengella mangrovi</name>
    <dbReference type="NCBI Taxonomy" id="1982044"/>
    <lineage>
        <taxon>Bacteria</taxon>
        <taxon>Pseudomonadati</taxon>
        <taxon>Pseudomonadota</taxon>
        <taxon>Alphaproteobacteria</taxon>
        <taxon>Hyphomicrobiales</taxon>
        <taxon>Notoacmeibacteraceae</taxon>
        <taxon>Zhengella</taxon>
    </lineage>
</organism>
<proteinExistence type="predicted"/>
<keyword evidence="1" id="KW-0732">Signal</keyword>
<accession>A0A2G1QNQ6</accession>
<reference evidence="2 3" key="1">
    <citation type="submission" date="2017-10" db="EMBL/GenBank/DDBJ databases">
        <title>Sedimentibacterium mangrovi gen. nov., sp. nov., a novel member of family Phyllobacteriacea isolated from mangrove sediment.</title>
        <authorList>
            <person name="Liao H."/>
            <person name="Tian Y."/>
        </authorList>
    </citation>
    <scope>NUCLEOTIDE SEQUENCE [LARGE SCALE GENOMIC DNA]</scope>
    <source>
        <strain evidence="2 3">X9-2-2</strain>
    </source>
</reference>
<sequence length="184" mass="19930">MSKRVLFQVAVFGFAVVLSACQSSDTAGTLDVSRKDAPPTEKVTQDELQAYCPRVSLREGTAYFSTYPKGAERNRDNVRYQASITDVSRSCKYVDGGLTMEVGVAGRVVLGPKGSAGTIEMPIRVAVVEGDRVLYSELHKDKVDIGQAGTTQFVFTDPNVNLPRPSGPNYQVFVGYDEGPVKAK</sequence>
<dbReference type="OrthoDB" id="8446614at2"/>
<dbReference type="Proteomes" id="UP000221168">
    <property type="component" value="Unassembled WGS sequence"/>
</dbReference>
<evidence type="ECO:0008006" key="4">
    <source>
        <dbReference type="Google" id="ProtNLM"/>
    </source>
</evidence>
<evidence type="ECO:0000256" key="1">
    <source>
        <dbReference type="SAM" id="SignalP"/>
    </source>
</evidence>
<keyword evidence="3" id="KW-1185">Reference proteome</keyword>
<evidence type="ECO:0000313" key="2">
    <source>
        <dbReference type="EMBL" id="PHP67142.1"/>
    </source>
</evidence>
<evidence type="ECO:0000313" key="3">
    <source>
        <dbReference type="Proteomes" id="UP000221168"/>
    </source>
</evidence>
<gene>
    <name evidence="2" type="ORF">CSC94_11395</name>
</gene>
<name>A0A2G1QNQ6_9HYPH</name>
<feature type="signal peptide" evidence="1">
    <location>
        <begin position="1"/>
        <end position="20"/>
    </location>
</feature>
<dbReference type="AlphaFoldDB" id="A0A2G1QNQ6"/>
<dbReference type="PROSITE" id="PS51257">
    <property type="entry name" value="PROKAR_LIPOPROTEIN"/>
    <property type="match status" value="1"/>
</dbReference>
<protein>
    <recommendedName>
        <fullName evidence="4">Lipoprotein</fullName>
    </recommendedName>
</protein>
<dbReference type="RefSeq" id="WP_099306463.1">
    <property type="nucleotide sequence ID" value="NZ_PDVP01000005.1"/>
</dbReference>
<comment type="caution">
    <text evidence="2">The sequence shown here is derived from an EMBL/GenBank/DDBJ whole genome shotgun (WGS) entry which is preliminary data.</text>
</comment>